<protein>
    <recommendedName>
        <fullName evidence="4">SHSP domain-containing protein</fullName>
    </recommendedName>
</protein>
<dbReference type="AlphaFoldDB" id="A0A9D4AEA6"/>
<keyword evidence="1" id="KW-0346">Stress response</keyword>
<dbReference type="InterPro" id="IPR031107">
    <property type="entry name" value="Small_HSP"/>
</dbReference>
<evidence type="ECO:0000256" key="2">
    <source>
        <dbReference type="PROSITE-ProRule" id="PRU00285"/>
    </source>
</evidence>
<dbReference type="OrthoDB" id="2960525at2759"/>
<dbReference type="InterPro" id="IPR002068">
    <property type="entry name" value="A-crystallin/Hsp20_dom"/>
</dbReference>
<dbReference type="Pfam" id="PF00011">
    <property type="entry name" value="HSP20"/>
    <property type="match status" value="1"/>
</dbReference>
<dbReference type="EMBL" id="JAIQCV010000004">
    <property type="protein sequence ID" value="KAH1108613.1"/>
    <property type="molecule type" value="Genomic_DNA"/>
</dbReference>
<reference evidence="5 6" key="1">
    <citation type="journal article" date="2021" name="Plant Biotechnol. J.">
        <title>Multi-omics assisted identification of the key and species-specific regulatory components of drought-tolerant mechanisms in Gossypium stocksii.</title>
        <authorList>
            <person name="Yu D."/>
            <person name="Ke L."/>
            <person name="Zhang D."/>
            <person name="Wu Y."/>
            <person name="Sun Y."/>
            <person name="Mei J."/>
            <person name="Sun J."/>
            <person name="Sun Y."/>
        </authorList>
    </citation>
    <scope>NUCLEOTIDE SEQUENCE [LARGE SCALE GENOMIC DNA]</scope>
    <source>
        <strain evidence="6">cv. E1</strain>
        <tissue evidence="5">Leaf</tissue>
    </source>
</reference>
<proteinExistence type="inferred from homology"/>
<evidence type="ECO:0000256" key="1">
    <source>
        <dbReference type="ARBA" id="ARBA00023016"/>
    </source>
</evidence>
<organism evidence="5 6">
    <name type="scientific">Gossypium stocksii</name>
    <dbReference type="NCBI Taxonomy" id="47602"/>
    <lineage>
        <taxon>Eukaryota</taxon>
        <taxon>Viridiplantae</taxon>
        <taxon>Streptophyta</taxon>
        <taxon>Embryophyta</taxon>
        <taxon>Tracheophyta</taxon>
        <taxon>Spermatophyta</taxon>
        <taxon>Magnoliopsida</taxon>
        <taxon>eudicotyledons</taxon>
        <taxon>Gunneridae</taxon>
        <taxon>Pentapetalae</taxon>
        <taxon>rosids</taxon>
        <taxon>malvids</taxon>
        <taxon>Malvales</taxon>
        <taxon>Malvaceae</taxon>
        <taxon>Malvoideae</taxon>
        <taxon>Gossypium</taxon>
    </lineage>
</organism>
<dbReference type="Gene3D" id="2.60.40.790">
    <property type="match status" value="1"/>
</dbReference>
<accession>A0A9D4AEA6</accession>
<dbReference type="PROSITE" id="PS01031">
    <property type="entry name" value="SHSP"/>
    <property type="match status" value="1"/>
</dbReference>
<sequence>MEKEEKNEMWHCVERSSGKLSRRFRLRLFENAKANQVKASMENGILIFTVLKMKVKKPHVKTIKISKKKTSLVYNITKQCWSNDVNL</sequence>
<keyword evidence="6" id="KW-1185">Reference proteome</keyword>
<dbReference type="PANTHER" id="PTHR11527">
    <property type="entry name" value="HEAT-SHOCK PROTEIN 20 FAMILY MEMBER"/>
    <property type="match status" value="1"/>
</dbReference>
<dbReference type="Proteomes" id="UP000828251">
    <property type="component" value="Unassembled WGS sequence"/>
</dbReference>
<dbReference type="SUPFAM" id="SSF49764">
    <property type="entry name" value="HSP20-like chaperones"/>
    <property type="match status" value="1"/>
</dbReference>
<comment type="similarity">
    <text evidence="2 3">Belongs to the small heat shock protein (HSP20) family.</text>
</comment>
<comment type="caution">
    <text evidence="5">The sequence shown here is derived from an EMBL/GenBank/DDBJ whole genome shotgun (WGS) entry which is preliminary data.</text>
</comment>
<gene>
    <name evidence="5" type="ORF">J1N35_012381</name>
</gene>
<evidence type="ECO:0000313" key="6">
    <source>
        <dbReference type="Proteomes" id="UP000828251"/>
    </source>
</evidence>
<name>A0A9D4AEA6_9ROSI</name>
<evidence type="ECO:0000259" key="4">
    <source>
        <dbReference type="PROSITE" id="PS01031"/>
    </source>
</evidence>
<evidence type="ECO:0000256" key="3">
    <source>
        <dbReference type="RuleBase" id="RU003616"/>
    </source>
</evidence>
<feature type="domain" description="SHSP" evidence="4">
    <location>
        <begin position="1"/>
        <end position="68"/>
    </location>
</feature>
<dbReference type="InterPro" id="IPR008978">
    <property type="entry name" value="HSP20-like_chaperone"/>
</dbReference>
<evidence type="ECO:0000313" key="5">
    <source>
        <dbReference type="EMBL" id="KAH1108613.1"/>
    </source>
</evidence>